<organism evidence="3 4">
    <name type="scientific">Reticulomyxa filosa</name>
    <dbReference type="NCBI Taxonomy" id="46433"/>
    <lineage>
        <taxon>Eukaryota</taxon>
        <taxon>Sar</taxon>
        <taxon>Rhizaria</taxon>
        <taxon>Retaria</taxon>
        <taxon>Foraminifera</taxon>
        <taxon>Monothalamids</taxon>
        <taxon>Reticulomyxidae</taxon>
        <taxon>Reticulomyxa</taxon>
    </lineage>
</organism>
<reference evidence="3 4" key="1">
    <citation type="journal article" date="2013" name="Curr. Biol.">
        <title>The Genome of the Foraminiferan Reticulomyxa filosa.</title>
        <authorList>
            <person name="Glockner G."/>
            <person name="Hulsmann N."/>
            <person name="Schleicher M."/>
            <person name="Noegel A.A."/>
            <person name="Eichinger L."/>
            <person name="Gallinger C."/>
            <person name="Pawlowski J."/>
            <person name="Sierra R."/>
            <person name="Euteneuer U."/>
            <person name="Pillet L."/>
            <person name="Moustafa A."/>
            <person name="Platzer M."/>
            <person name="Groth M."/>
            <person name="Szafranski K."/>
            <person name="Schliwa M."/>
        </authorList>
    </citation>
    <scope>NUCLEOTIDE SEQUENCE [LARGE SCALE GENOMIC DNA]</scope>
</reference>
<keyword evidence="1" id="KW-0175">Coiled coil</keyword>
<feature type="non-terminal residue" evidence="3">
    <location>
        <position position="243"/>
    </location>
</feature>
<accession>X6P764</accession>
<evidence type="ECO:0000313" key="3">
    <source>
        <dbReference type="EMBL" id="ETO33477.1"/>
    </source>
</evidence>
<keyword evidence="4" id="KW-1185">Reference proteome</keyword>
<evidence type="ECO:0000256" key="2">
    <source>
        <dbReference type="SAM" id="MobiDB-lite"/>
    </source>
</evidence>
<sequence>MMFESFLLVLTSSRPQPCQCGQIFKKTGETEAYLLKKGSAMSHSQPLPQTDTLSLAARYSLLRGRHLSLEKYCLARHGKDQAKIQELEDHVSILQSLLQQAQRQVHNLSEQLRQAKTSVNAGSSVVTNNDSINTNNSNINSNSNNNNLNETTNKKLMQLSNKKSEQLLDLTTLRNLNKQALFDKMMNDYLLLSDPYNIRLLNQRIKTPLPLQSQSKGSSSNATLSLNELRQNDVNLTGMLLHN</sequence>
<dbReference type="AlphaFoldDB" id="X6P764"/>
<name>X6P764_RETFI</name>
<dbReference type="EMBL" id="ASPP01003363">
    <property type="protein sequence ID" value="ETO33477.1"/>
    <property type="molecule type" value="Genomic_DNA"/>
</dbReference>
<proteinExistence type="predicted"/>
<comment type="caution">
    <text evidence="3">The sequence shown here is derived from an EMBL/GenBank/DDBJ whole genome shotgun (WGS) entry which is preliminary data.</text>
</comment>
<evidence type="ECO:0000256" key="1">
    <source>
        <dbReference type="SAM" id="Coils"/>
    </source>
</evidence>
<gene>
    <name evidence="3" type="ORF">RFI_03625</name>
</gene>
<dbReference type="Proteomes" id="UP000023152">
    <property type="component" value="Unassembled WGS sequence"/>
</dbReference>
<feature type="compositionally biased region" description="Low complexity" evidence="2">
    <location>
        <begin position="127"/>
        <end position="150"/>
    </location>
</feature>
<protein>
    <submittedName>
        <fullName evidence="3">Uncharacterized protein</fullName>
    </submittedName>
</protein>
<feature type="region of interest" description="Disordered" evidence="2">
    <location>
        <begin position="123"/>
        <end position="150"/>
    </location>
</feature>
<feature type="coiled-coil region" evidence="1">
    <location>
        <begin position="84"/>
        <end position="118"/>
    </location>
</feature>
<evidence type="ECO:0000313" key="4">
    <source>
        <dbReference type="Proteomes" id="UP000023152"/>
    </source>
</evidence>